<reference evidence="1 2" key="1">
    <citation type="submission" date="2018-10" db="EMBL/GenBank/DDBJ databases">
        <title>Genome sequencing of Mucilaginibacter sp. HYN0043.</title>
        <authorList>
            <person name="Kim M."/>
            <person name="Yi H."/>
        </authorList>
    </citation>
    <scope>NUCLEOTIDE SEQUENCE [LARGE SCALE GENOMIC DNA]</scope>
    <source>
        <strain evidence="1 2">HYN0043</strain>
    </source>
</reference>
<evidence type="ECO:0000313" key="1">
    <source>
        <dbReference type="EMBL" id="AYL99102.1"/>
    </source>
</evidence>
<dbReference type="Proteomes" id="UP000270046">
    <property type="component" value="Chromosome"/>
</dbReference>
<sequence length="64" mass="7270">MSCHVTLIIIVYDQHFGDRYPDQGIEEMQNGKYKSGRYNALLRFEAQGAIMLIDHVTSGSKIPI</sequence>
<protein>
    <submittedName>
        <fullName evidence="1">Uncharacterized protein</fullName>
    </submittedName>
</protein>
<proteinExistence type="predicted"/>
<evidence type="ECO:0000313" key="2">
    <source>
        <dbReference type="Proteomes" id="UP000270046"/>
    </source>
</evidence>
<name>A0A494W720_9SPHI</name>
<keyword evidence="2" id="KW-1185">Reference proteome</keyword>
<dbReference type="EMBL" id="CP032869">
    <property type="protein sequence ID" value="AYL99102.1"/>
    <property type="molecule type" value="Genomic_DNA"/>
</dbReference>
<dbReference type="AlphaFoldDB" id="A0A494W720"/>
<gene>
    <name evidence="1" type="ORF">HYN43_029215</name>
</gene>
<organism evidence="1 2">
    <name type="scientific">Mucilaginibacter celer</name>
    <dbReference type="NCBI Taxonomy" id="2305508"/>
    <lineage>
        <taxon>Bacteria</taxon>
        <taxon>Pseudomonadati</taxon>
        <taxon>Bacteroidota</taxon>
        <taxon>Sphingobacteriia</taxon>
        <taxon>Sphingobacteriales</taxon>
        <taxon>Sphingobacteriaceae</taxon>
        <taxon>Mucilaginibacter</taxon>
    </lineage>
</organism>
<accession>A0A494W720</accession>
<dbReference type="KEGG" id="muh:HYN43_029215"/>